<dbReference type="PANTHER" id="PTHR47893:SF1">
    <property type="entry name" value="REGULATORY PROTEIN PCHR"/>
    <property type="match status" value="1"/>
</dbReference>
<reference evidence="5 6" key="1">
    <citation type="submission" date="2019-06" db="EMBL/GenBank/DDBJ databases">
        <title>Amycolatopsis alkalitolerans sp. nov., isolated from Gastrodia elata Blume.</title>
        <authorList>
            <person name="Narsing Rao M.P."/>
            <person name="Li W.J."/>
        </authorList>
    </citation>
    <scope>NUCLEOTIDE SEQUENCE [LARGE SCALE GENOMIC DNA]</scope>
    <source>
        <strain evidence="5 6">SYSUP0005</strain>
    </source>
</reference>
<dbReference type="InterPro" id="IPR018060">
    <property type="entry name" value="HTH_AraC"/>
</dbReference>
<keyword evidence="1" id="KW-0805">Transcription regulation</keyword>
<evidence type="ECO:0000256" key="1">
    <source>
        <dbReference type="ARBA" id="ARBA00023015"/>
    </source>
</evidence>
<dbReference type="SUPFAM" id="SSF46689">
    <property type="entry name" value="Homeodomain-like"/>
    <property type="match status" value="2"/>
</dbReference>
<dbReference type="PANTHER" id="PTHR47893">
    <property type="entry name" value="REGULATORY PROTEIN PCHR"/>
    <property type="match status" value="1"/>
</dbReference>
<organism evidence="5 6">
    <name type="scientific">Amycolatopsis alkalitolerans</name>
    <dbReference type="NCBI Taxonomy" id="2547244"/>
    <lineage>
        <taxon>Bacteria</taxon>
        <taxon>Bacillati</taxon>
        <taxon>Actinomycetota</taxon>
        <taxon>Actinomycetes</taxon>
        <taxon>Pseudonocardiales</taxon>
        <taxon>Pseudonocardiaceae</taxon>
        <taxon>Amycolatopsis</taxon>
    </lineage>
</organism>
<proteinExistence type="predicted"/>
<evidence type="ECO:0000259" key="4">
    <source>
        <dbReference type="PROSITE" id="PS01124"/>
    </source>
</evidence>
<evidence type="ECO:0000313" key="6">
    <source>
        <dbReference type="Proteomes" id="UP000305546"/>
    </source>
</evidence>
<comment type="caution">
    <text evidence="5">The sequence shown here is derived from an EMBL/GenBank/DDBJ whole genome shotgun (WGS) entry which is preliminary data.</text>
</comment>
<dbReference type="PROSITE" id="PS01124">
    <property type="entry name" value="HTH_ARAC_FAMILY_2"/>
    <property type="match status" value="1"/>
</dbReference>
<keyword evidence="3" id="KW-0804">Transcription</keyword>
<accession>A0A5C4M2K1</accession>
<dbReference type="AlphaFoldDB" id="A0A5C4M2K1"/>
<dbReference type="InterPro" id="IPR018062">
    <property type="entry name" value="HTH_AraC-typ_CS"/>
</dbReference>
<keyword evidence="6" id="KW-1185">Reference proteome</keyword>
<feature type="domain" description="HTH araC/xylS-type" evidence="4">
    <location>
        <begin position="11"/>
        <end position="112"/>
    </location>
</feature>
<evidence type="ECO:0000256" key="2">
    <source>
        <dbReference type="ARBA" id="ARBA00023125"/>
    </source>
</evidence>
<dbReference type="GO" id="GO:0043565">
    <property type="term" value="F:sequence-specific DNA binding"/>
    <property type="evidence" value="ECO:0007669"/>
    <property type="project" value="InterPro"/>
</dbReference>
<protein>
    <submittedName>
        <fullName evidence="5">AraC family transcriptional regulator</fullName>
    </submittedName>
</protein>
<gene>
    <name evidence="5" type="ORF">FG385_11680</name>
</gene>
<evidence type="ECO:0000256" key="3">
    <source>
        <dbReference type="ARBA" id="ARBA00023163"/>
    </source>
</evidence>
<dbReference type="GO" id="GO:0003700">
    <property type="term" value="F:DNA-binding transcription factor activity"/>
    <property type="evidence" value="ECO:0007669"/>
    <property type="project" value="InterPro"/>
</dbReference>
<sequence length="114" mass="12684">MAPAAPSRAVDTAVELIEGRPESAHDLASLARATHVSARSLQKAYRRELDTSVVEYVRGARLQHARRELLSAQPDTATVAAVAYRWGFAHPGRFSIWYRQRFGESPSQTLRRPG</sequence>
<dbReference type="Pfam" id="PF12833">
    <property type="entry name" value="HTH_18"/>
    <property type="match status" value="1"/>
</dbReference>
<name>A0A5C4M2K1_9PSEU</name>
<dbReference type="SMART" id="SM00342">
    <property type="entry name" value="HTH_ARAC"/>
    <property type="match status" value="1"/>
</dbReference>
<dbReference type="Gene3D" id="1.10.10.60">
    <property type="entry name" value="Homeodomain-like"/>
    <property type="match status" value="1"/>
</dbReference>
<evidence type="ECO:0000313" key="5">
    <source>
        <dbReference type="EMBL" id="TNC26410.1"/>
    </source>
</evidence>
<dbReference type="InterPro" id="IPR009057">
    <property type="entry name" value="Homeodomain-like_sf"/>
</dbReference>
<dbReference type="PROSITE" id="PS00041">
    <property type="entry name" value="HTH_ARAC_FAMILY_1"/>
    <property type="match status" value="1"/>
</dbReference>
<keyword evidence="2" id="KW-0238">DNA-binding</keyword>
<dbReference type="EMBL" id="VDFW01000008">
    <property type="protein sequence ID" value="TNC26410.1"/>
    <property type="molecule type" value="Genomic_DNA"/>
</dbReference>
<dbReference type="InterPro" id="IPR053142">
    <property type="entry name" value="PchR_regulatory_protein"/>
</dbReference>
<dbReference type="Proteomes" id="UP000305546">
    <property type="component" value="Unassembled WGS sequence"/>
</dbReference>